<dbReference type="InterPro" id="IPR036237">
    <property type="entry name" value="Xyl_isomerase-like_sf"/>
</dbReference>
<dbReference type="Pfam" id="PF01261">
    <property type="entry name" value="AP_endonuc_2"/>
    <property type="match status" value="1"/>
</dbReference>
<name>A0A6P1M9T5_9BACT</name>
<dbReference type="RefSeq" id="WP_160629015.1">
    <property type="nucleotide sequence ID" value="NZ_CP047593.1"/>
</dbReference>
<protein>
    <submittedName>
        <fullName evidence="2">TIM barrel protein</fullName>
    </submittedName>
</protein>
<evidence type="ECO:0000313" key="2">
    <source>
        <dbReference type="EMBL" id="QHI69833.1"/>
    </source>
</evidence>
<feature type="domain" description="Xylose isomerase-like TIM barrel" evidence="1">
    <location>
        <begin position="82"/>
        <end position="274"/>
    </location>
</feature>
<evidence type="ECO:0000259" key="1">
    <source>
        <dbReference type="Pfam" id="PF01261"/>
    </source>
</evidence>
<dbReference type="KEGG" id="taer:GT409_10350"/>
<evidence type="ECO:0000313" key="3">
    <source>
        <dbReference type="Proteomes" id="UP000464954"/>
    </source>
</evidence>
<organism evidence="2 3">
    <name type="scientific">Tichowtungia aerotolerans</name>
    <dbReference type="NCBI Taxonomy" id="2697043"/>
    <lineage>
        <taxon>Bacteria</taxon>
        <taxon>Pseudomonadati</taxon>
        <taxon>Kiritimatiellota</taxon>
        <taxon>Tichowtungiia</taxon>
        <taxon>Tichowtungiales</taxon>
        <taxon>Tichowtungiaceae</taxon>
        <taxon>Tichowtungia</taxon>
    </lineage>
</organism>
<keyword evidence="3" id="KW-1185">Reference proteome</keyword>
<dbReference type="AlphaFoldDB" id="A0A6P1M9T5"/>
<dbReference type="EMBL" id="CP047593">
    <property type="protein sequence ID" value="QHI69833.1"/>
    <property type="molecule type" value="Genomic_DNA"/>
</dbReference>
<sequence length="304" mass="34519">MKLNEYVKLGLNHHLLFYDVIQEDSRAHFETLEIVAKDPRLEILDMWVPEDEPFRSKTIDLMKSCGKELFYNCGNRAGKPSLAPGSFDDEKWNYTRDVYRDELERAKAISATKIITNSGPNNLEQREAAFERLVDFYVELCRQVPDVLVLIEPTDWDVSKKKLIGSSKEAVDICRRVHDRGFPNMASMVDMCHVPLMHETLAQALSDTGEYLGHIHLGNCILKDRTHPLFGDKHVPLAIEEGEYGVDDLAELFRLGIKSGYFSKGQRGSASIEMRVMGGEDPLDALDRYYSMTEEAWAKVVGSA</sequence>
<dbReference type="Proteomes" id="UP000464954">
    <property type="component" value="Chromosome"/>
</dbReference>
<gene>
    <name evidence="2" type="ORF">GT409_10350</name>
</gene>
<dbReference type="SUPFAM" id="SSF51658">
    <property type="entry name" value="Xylose isomerase-like"/>
    <property type="match status" value="1"/>
</dbReference>
<proteinExistence type="predicted"/>
<dbReference type="InterPro" id="IPR013022">
    <property type="entry name" value="Xyl_isomerase-like_TIM-brl"/>
</dbReference>
<accession>A0A6P1M9T5</accession>
<reference evidence="2 3" key="1">
    <citation type="submission" date="2020-01" db="EMBL/GenBank/DDBJ databases">
        <title>Ponticoccus aerotolerans gen. nov., sp. nov., an anaerobic bacterium and proposal of Ponticoccusceae fam. nov., Ponticoccusles ord. nov. and Ponticoccuse classis nov. in the phylum Kiritimatiellaeota.</title>
        <authorList>
            <person name="Zhou L.Y."/>
            <person name="Du Z.J."/>
        </authorList>
    </citation>
    <scope>NUCLEOTIDE SEQUENCE [LARGE SCALE GENOMIC DNA]</scope>
    <source>
        <strain evidence="2 3">S-5007</strain>
    </source>
</reference>
<dbReference type="Gene3D" id="3.20.20.150">
    <property type="entry name" value="Divalent-metal-dependent TIM barrel enzymes"/>
    <property type="match status" value="1"/>
</dbReference>